<dbReference type="InterPro" id="IPR041492">
    <property type="entry name" value="HAD_2"/>
</dbReference>
<dbReference type="EMBL" id="JASOOY020000032">
    <property type="protein sequence ID" value="MEO3717855.1"/>
    <property type="molecule type" value="Genomic_DNA"/>
</dbReference>
<dbReference type="InterPro" id="IPR006439">
    <property type="entry name" value="HAD-SF_hydro_IA"/>
</dbReference>
<dbReference type="RefSeq" id="WP_083317229.1">
    <property type="nucleotide sequence ID" value="NZ_JAFJMG010000048.1"/>
</dbReference>
<comment type="caution">
    <text evidence="1">The sequence shown here is derived from an EMBL/GenBank/DDBJ whole genome shotgun (WGS) entry which is preliminary data.</text>
</comment>
<dbReference type="InterPro" id="IPR036412">
    <property type="entry name" value="HAD-like_sf"/>
</dbReference>
<organism evidence="1 2">
    <name type="scientific">Corynebacterium amycolatum</name>
    <dbReference type="NCBI Taxonomy" id="43765"/>
    <lineage>
        <taxon>Bacteria</taxon>
        <taxon>Bacillati</taxon>
        <taxon>Actinomycetota</taxon>
        <taxon>Actinomycetes</taxon>
        <taxon>Mycobacteriales</taxon>
        <taxon>Corynebacteriaceae</taxon>
        <taxon>Corynebacterium</taxon>
    </lineage>
</organism>
<dbReference type="AlphaFoldDB" id="A0AAW9SRQ1"/>
<dbReference type="SFLD" id="SFLDS00003">
    <property type="entry name" value="Haloacid_Dehalogenase"/>
    <property type="match status" value="1"/>
</dbReference>
<gene>
    <name evidence="1" type="ORF">QP460_009695</name>
</gene>
<dbReference type="InterPro" id="IPR023214">
    <property type="entry name" value="HAD_sf"/>
</dbReference>
<dbReference type="SUPFAM" id="SSF56784">
    <property type="entry name" value="HAD-like"/>
    <property type="match status" value="1"/>
</dbReference>
<dbReference type="SFLD" id="SFLDG01129">
    <property type="entry name" value="C1.5:_HAD__Beta-PGM__Phosphata"/>
    <property type="match status" value="1"/>
</dbReference>
<dbReference type="PANTHER" id="PTHR43481:SF4">
    <property type="entry name" value="GLYCEROL-1-PHOSPHATE PHOSPHOHYDROLASE 1-RELATED"/>
    <property type="match status" value="1"/>
</dbReference>
<protein>
    <submittedName>
        <fullName evidence="1">HAD family phosphatase</fullName>
    </submittedName>
</protein>
<reference evidence="1" key="1">
    <citation type="submission" date="2023-05" db="EMBL/GenBank/DDBJ databases">
        <authorList>
            <person name="Du J."/>
        </authorList>
    </citation>
    <scope>NUCLEOTIDE SEQUENCE</scope>
    <source>
        <strain evidence="1">UMB1064</strain>
    </source>
</reference>
<accession>A0AAW9SRQ1</accession>
<dbReference type="PANTHER" id="PTHR43481">
    <property type="entry name" value="FRUCTOSE-1-PHOSPHATE PHOSPHATASE"/>
    <property type="match status" value="1"/>
</dbReference>
<dbReference type="GO" id="GO:0050308">
    <property type="term" value="F:sugar-phosphatase activity"/>
    <property type="evidence" value="ECO:0007669"/>
    <property type="project" value="TreeGrafter"/>
</dbReference>
<dbReference type="InterPro" id="IPR023198">
    <property type="entry name" value="PGP-like_dom2"/>
</dbReference>
<dbReference type="Gene3D" id="3.40.50.1000">
    <property type="entry name" value="HAD superfamily/HAD-like"/>
    <property type="match status" value="1"/>
</dbReference>
<evidence type="ECO:0000313" key="2">
    <source>
        <dbReference type="Proteomes" id="UP001223646"/>
    </source>
</evidence>
<dbReference type="InterPro" id="IPR051806">
    <property type="entry name" value="HAD-like_SPP"/>
</dbReference>
<sequence length="227" mass="24670">MKAILWDMDGSLINTEPLWEIATYDLSEFVGRRLTPELRMQCVGNTLWDTLSICADHAGRTLDDELFSSGSQFVENRFTELVLEHGVEWRPGVPEILDQARAVDIPVVLVTNTRRHVAQPCIDVMGEQHFAATVCSDEVANGKPAPDPYLRGAELAGFAPEDCLAIEDSSTGVRSALTAGCTVVWNPMPDVSVSQADVKTLVPPARFISGNLDTSNLGLLRAAFAGE</sequence>
<dbReference type="NCBIfam" id="TIGR01509">
    <property type="entry name" value="HAD-SF-IA-v3"/>
    <property type="match status" value="1"/>
</dbReference>
<evidence type="ECO:0000313" key="1">
    <source>
        <dbReference type="EMBL" id="MEO3717855.1"/>
    </source>
</evidence>
<name>A0AAW9SRQ1_CORAY</name>
<dbReference type="Proteomes" id="UP001223646">
    <property type="component" value="Unassembled WGS sequence"/>
</dbReference>
<proteinExistence type="predicted"/>
<dbReference type="Gene3D" id="1.10.150.240">
    <property type="entry name" value="Putative phosphatase, domain 2"/>
    <property type="match status" value="1"/>
</dbReference>
<dbReference type="Pfam" id="PF13419">
    <property type="entry name" value="HAD_2"/>
    <property type="match status" value="1"/>
</dbReference>
<reference evidence="1" key="2">
    <citation type="submission" date="2024-05" db="EMBL/GenBank/DDBJ databases">
        <authorList>
            <person name="Wolfe A."/>
        </authorList>
    </citation>
    <scope>NUCLEOTIDE SEQUENCE</scope>
    <source>
        <strain evidence="1">UMB1064</strain>
    </source>
</reference>
<dbReference type="CDD" id="cd07505">
    <property type="entry name" value="HAD_BPGM-like"/>
    <property type="match status" value="1"/>
</dbReference>